<feature type="transmembrane region" description="Helical" evidence="1">
    <location>
        <begin position="152"/>
        <end position="177"/>
    </location>
</feature>
<gene>
    <name evidence="3" type="ORF">C2L80_12125</name>
    <name evidence="2" type="ORF">K8V16_06730</name>
</gene>
<dbReference type="RefSeq" id="WP_087197176.1">
    <property type="nucleotide sequence ID" value="NZ_PPEL01000103.1"/>
</dbReference>
<protein>
    <submittedName>
        <fullName evidence="3">DUF308 domain-containing protein</fullName>
    </submittedName>
</protein>
<name>A0A2K2U2I5_9ACTN</name>
<keyword evidence="1" id="KW-1133">Transmembrane helix</keyword>
<reference evidence="2" key="2">
    <citation type="journal article" date="2021" name="PeerJ">
        <title>Extensive microbial diversity within the chicken gut microbiome revealed by metagenomics and culture.</title>
        <authorList>
            <person name="Gilroy R."/>
            <person name="Ravi A."/>
            <person name="Getino M."/>
            <person name="Pursley I."/>
            <person name="Horton D.L."/>
            <person name="Alikhan N.F."/>
            <person name="Baker D."/>
            <person name="Gharbi K."/>
            <person name="Hall N."/>
            <person name="Watson M."/>
            <person name="Adriaenssens E.M."/>
            <person name="Foster-Nyarko E."/>
            <person name="Jarju S."/>
            <person name="Secka A."/>
            <person name="Antonio M."/>
            <person name="Oren A."/>
            <person name="Chaudhuri R.R."/>
            <person name="La Ragione R."/>
            <person name="Hildebrand F."/>
            <person name="Pallen M.J."/>
        </authorList>
    </citation>
    <scope>NUCLEOTIDE SEQUENCE</scope>
    <source>
        <strain evidence="2">USAMLcec12-2067</strain>
    </source>
</reference>
<sequence>MGSFLHAVRSSMVAQAVLSIALGVLLVVWPGITVVTIVYLLALYLAVTGVVSLVGYARARDGRSGRSGSTGSLVGGVLLLALALFVFVFPQVVAGFFSLVLGLLLVVGGAVNAARAIELRRYRGGTWTIALVAGIVVALGGVVIVVNPFETTVTFVLVLGVLLVLKGAADLLVSLWLTSAMKQLQ</sequence>
<keyword evidence="4" id="KW-1185">Reference proteome</keyword>
<dbReference type="PANTHER" id="PTHR34989:SF1">
    <property type="entry name" value="PROTEIN HDED"/>
    <property type="match status" value="1"/>
</dbReference>
<dbReference type="PANTHER" id="PTHR34989">
    <property type="entry name" value="PROTEIN HDED"/>
    <property type="match status" value="1"/>
</dbReference>
<reference evidence="3 4" key="1">
    <citation type="journal article" date="2018" name="Int. J. Syst. Evol. Microbiol.">
        <title>Rubneribacter badeniensis gen. nov., sp. nov. and Enteroscipio rubneri gen. nov., sp. nov., new members of the Eggerthellaceae isolated from human faeces.</title>
        <authorList>
            <person name="Danylec N."/>
            <person name="Gobl A."/>
            <person name="Stoll D.A."/>
            <person name="Hetzer B."/>
            <person name="Kulling S.E."/>
            <person name="Huch M."/>
        </authorList>
    </citation>
    <scope>NUCLEOTIDE SEQUENCE [LARGE SCALE GENOMIC DNA]</scope>
    <source>
        <strain evidence="3 4">ResAG-85</strain>
    </source>
</reference>
<organism evidence="3 4">
    <name type="scientific">Rubneribacter badeniensis</name>
    <dbReference type="NCBI Taxonomy" id="2070688"/>
    <lineage>
        <taxon>Bacteria</taxon>
        <taxon>Bacillati</taxon>
        <taxon>Actinomycetota</taxon>
        <taxon>Coriobacteriia</taxon>
        <taxon>Eggerthellales</taxon>
        <taxon>Eggerthellaceae</taxon>
        <taxon>Rubneribacter</taxon>
    </lineage>
</organism>
<accession>A0A2K2U2I5</accession>
<dbReference type="GO" id="GO:0005886">
    <property type="term" value="C:plasma membrane"/>
    <property type="evidence" value="ECO:0007669"/>
    <property type="project" value="TreeGrafter"/>
</dbReference>
<keyword evidence="1" id="KW-0472">Membrane</keyword>
<evidence type="ECO:0000313" key="4">
    <source>
        <dbReference type="Proteomes" id="UP000236488"/>
    </source>
</evidence>
<evidence type="ECO:0000313" key="2">
    <source>
        <dbReference type="EMBL" id="HJH43476.1"/>
    </source>
</evidence>
<reference evidence="2" key="3">
    <citation type="submission" date="2021-09" db="EMBL/GenBank/DDBJ databases">
        <authorList>
            <person name="Gilroy R."/>
        </authorList>
    </citation>
    <scope>NUCLEOTIDE SEQUENCE</scope>
    <source>
        <strain evidence="2">USAMLcec12-2067</strain>
    </source>
</reference>
<dbReference type="Pfam" id="PF03729">
    <property type="entry name" value="DUF308"/>
    <property type="match status" value="2"/>
</dbReference>
<feature type="transmembrane region" description="Helical" evidence="1">
    <location>
        <begin position="12"/>
        <end position="32"/>
    </location>
</feature>
<feature type="transmembrane region" description="Helical" evidence="1">
    <location>
        <begin position="69"/>
        <end position="89"/>
    </location>
</feature>
<dbReference type="AlphaFoldDB" id="A0A2K2U2I5"/>
<dbReference type="EMBL" id="DYZL01000138">
    <property type="protein sequence ID" value="HJH43476.1"/>
    <property type="molecule type" value="Genomic_DNA"/>
</dbReference>
<dbReference type="InterPro" id="IPR052712">
    <property type="entry name" value="Acid_resist_chaperone_HdeD"/>
</dbReference>
<keyword evidence="1" id="KW-0812">Transmembrane</keyword>
<dbReference type="EMBL" id="PPEL01000103">
    <property type="protein sequence ID" value="PNV64400.1"/>
    <property type="molecule type" value="Genomic_DNA"/>
</dbReference>
<dbReference type="InterPro" id="IPR005325">
    <property type="entry name" value="DUF308_memb"/>
</dbReference>
<evidence type="ECO:0000256" key="1">
    <source>
        <dbReference type="SAM" id="Phobius"/>
    </source>
</evidence>
<dbReference type="Proteomes" id="UP000789325">
    <property type="component" value="Unassembled WGS sequence"/>
</dbReference>
<feature type="transmembrane region" description="Helical" evidence="1">
    <location>
        <begin position="38"/>
        <end position="57"/>
    </location>
</feature>
<dbReference type="Proteomes" id="UP000236488">
    <property type="component" value="Unassembled WGS sequence"/>
</dbReference>
<evidence type="ECO:0000313" key="3">
    <source>
        <dbReference type="EMBL" id="PNV64400.1"/>
    </source>
</evidence>
<proteinExistence type="predicted"/>
<comment type="caution">
    <text evidence="3">The sequence shown here is derived from an EMBL/GenBank/DDBJ whole genome shotgun (WGS) entry which is preliminary data.</text>
</comment>
<feature type="transmembrane region" description="Helical" evidence="1">
    <location>
        <begin position="95"/>
        <end position="114"/>
    </location>
</feature>
<feature type="transmembrane region" description="Helical" evidence="1">
    <location>
        <begin position="126"/>
        <end position="146"/>
    </location>
</feature>